<evidence type="ECO:0000313" key="4">
    <source>
        <dbReference type="Proteomes" id="UP001153321"/>
    </source>
</evidence>
<dbReference type="EMBL" id="LR824544">
    <property type="protein sequence ID" value="CAH1636332.1"/>
    <property type="molecule type" value="Genomic_DNA"/>
</dbReference>
<dbReference type="Proteomes" id="UP001153321">
    <property type="component" value="Chromosome 13"/>
</dbReference>
<evidence type="ECO:0000256" key="1">
    <source>
        <dbReference type="SAM" id="MobiDB-lite"/>
    </source>
</evidence>
<evidence type="ECO:0000313" key="3">
    <source>
        <dbReference type="EMBL" id="CAH1636332.1"/>
    </source>
</evidence>
<keyword evidence="4" id="KW-1185">Reference proteome</keyword>
<reference evidence="3" key="1">
    <citation type="submission" date="2022-02" db="EMBL/GenBank/DDBJ databases">
        <authorList>
            <person name="King R."/>
        </authorList>
    </citation>
    <scope>NUCLEOTIDE SEQUENCE</scope>
</reference>
<dbReference type="Pfam" id="PF13843">
    <property type="entry name" value="DDE_Tnp_1_7"/>
    <property type="match status" value="1"/>
</dbReference>
<dbReference type="AlphaFoldDB" id="A0A9P0HYI9"/>
<name>A0A9P0HYI9_SPOLI</name>
<evidence type="ECO:0000259" key="2">
    <source>
        <dbReference type="Pfam" id="PF13843"/>
    </source>
</evidence>
<protein>
    <recommendedName>
        <fullName evidence="2">PiggyBac transposable element-derived protein domain-containing protein</fullName>
    </recommendedName>
</protein>
<dbReference type="InterPro" id="IPR029526">
    <property type="entry name" value="PGBD"/>
</dbReference>
<feature type="domain" description="PiggyBac transposable element-derived protein" evidence="2">
    <location>
        <begin position="72"/>
        <end position="119"/>
    </location>
</feature>
<proteinExistence type="predicted"/>
<sequence length="186" mass="21600">MDNARDALIESWLAEVDVGMSDEEVDNLEEEVHQSESEQEQVIPGERSDESSEDDLPQQRRRRTDFYKGVDDTLWAYKRTKNGVDLVAKMCSMYDVARNSRRWSLTIFFRLLNLSAFNALCIYTANRNYEPVSRREFLIDLSLALMKLLAQKRLENKSLPRTLTIRIKDFLGIPIGLSFSIRNNVC</sequence>
<organism evidence="3 4">
    <name type="scientific">Spodoptera littoralis</name>
    <name type="common">Egyptian cotton leafworm</name>
    <dbReference type="NCBI Taxonomy" id="7109"/>
    <lineage>
        <taxon>Eukaryota</taxon>
        <taxon>Metazoa</taxon>
        <taxon>Ecdysozoa</taxon>
        <taxon>Arthropoda</taxon>
        <taxon>Hexapoda</taxon>
        <taxon>Insecta</taxon>
        <taxon>Pterygota</taxon>
        <taxon>Neoptera</taxon>
        <taxon>Endopterygota</taxon>
        <taxon>Lepidoptera</taxon>
        <taxon>Glossata</taxon>
        <taxon>Ditrysia</taxon>
        <taxon>Noctuoidea</taxon>
        <taxon>Noctuidae</taxon>
        <taxon>Amphipyrinae</taxon>
        <taxon>Spodoptera</taxon>
    </lineage>
</organism>
<gene>
    <name evidence="3" type="ORF">SPLIT_LOCUS1694</name>
</gene>
<accession>A0A9P0HYI9</accession>
<feature type="region of interest" description="Disordered" evidence="1">
    <location>
        <begin position="25"/>
        <end position="62"/>
    </location>
</feature>